<evidence type="ECO:0000313" key="2">
    <source>
        <dbReference type="EMBL" id="KAK3893854.1"/>
    </source>
</evidence>
<gene>
    <name evidence="2" type="ORF">Pcinc_002346</name>
</gene>
<accession>A0AAE1GLK8</accession>
<evidence type="ECO:0000313" key="3">
    <source>
        <dbReference type="Proteomes" id="UP001286313"/>
    </source>
</evidence>
<organism evidence="2 3">
    <name type="scientific">Petrolisthes cinctipes</name>
    <name type="common">Flat porcelain crab</name>
    <dbReference type="NCBI Taxonomy" id="88211"/>
    <lineage>
        <taxon>Eukaryota</taxon>
        <taxon>Metazoa</taxon>
        <taxon>Ecdysozoa</taxon>
        <taxon>Arthropoda</taxon>
        <taxon>Crustacea</taxon>
        <taxon>Multicrustacea</taxon>
        <taxon>Malacostraca</taxon>
        <taxon>Eumalacostraca</taxon>
        <taxon>Eucarida</taxon>
        <taxon>Decapoda</taxon>
        <taxon>Pleocyemata</taxon>
        <taxon>Anomura</taxon>
        <taxon>Galatheoidea</taxon>
        <taxon>Porcellanidae</taxon>
        <taxon>Petrolisthes</taxon>
    </lineage>
</organism>
<evidence type="ECO:0000256" key="1">
    <source>
        <dbReference type="SAM" id="MobiDB-lite"/>
    </source>
</evidence>
<sequence length="106" mass="11479">MTLSLSLSPSSAIHGRSLATCYTCPHPTTMPKMPKNGKNTAKRALLQEEETAPPPASVTLQSQGEEEPWFETLQAMEVINPEDFVPPPPPHPSDALSIQTSEVSIK</sequence>
<feature type="compositionally biased region" description="Polar residues" evidence="1">
    <location>
        <begin position="96"/>
        <end position="106"/>
    </location>
</feature>
<keyword evidence="3" id="KW-1185">Reference proteome</keyword>
<proteinExistence type="predicted"/>
<comment type="caution">
    <text evidence="2">The sequence shown here is derived from an EMBL/GenBank/DDBJ whole genome shotgun (WGS) entry which is preliminary data.</text>
</comment>
<dbReference type="AlphaFoldDB" id="A0AAE1GLK8"/>
<protein>
    <submittedName>
        <fullName evidence="2">Uncharacterized protein</fullName>
    </submittedName>
</protein>
<dbReference type="EMBL" id="JAWQEG010000167">
    <property type="protein sequence ID" value="KAK3893854.1"/>
    <property type="molecule type" value="Genomic_DNA"/>
</dbReference>
<feature type="region of interest" description="Disordered" evidence="1">
    <location>
        <begin position="81"/>
        <end position="106"/>
    </location>
</feature>
<name>A0AAE1GLK8_PETCI</name>
<reference evidence="2" key="1">
    <citation type="submission" date="2023-10" db="EMBL/GenBank/DDBJ databases">
        <title>Genome assemblies of two species of porcelain crab, Petrolisthes cinctipes and Petrolisthes manimaculis (Anomura: Porcellanidae).</title>
        <authorList>
            <person name="Angst P."/>
        </authorList>
    </citation>
    <scope>NUCLEOTIDE SEQUENCE</scope>
    <source>
        <strain evidence="2">PB745_01</strain>
        <tissue evidence="2">Gill</tissue>
    </source>
</reference>
<dbReference type="Proteomes" id="UP001286313">
    <property type="component" value="Unassembled WGS sequence"/>
</dbReference>